<dbReference type="Proteomes" id="UP000031656">
    <property type="component" value="Chromosome"/>
</dbReference>
<accession>A0A067Z3L1</accession>
<proteinExistence type="predicted"/>
<dbReference type="RefSeq" id="WP_041111965.1">
    <property type="nucleotide sequence ID" value="NZ_CP004373.1"/>
</dbReference>
<dbReference type="HOGENOM" id="CLU_007198_0_0_5"/>
<name>A0A067Z3L1_GLUOY</name>
<protein>
    <submittedName>
        <fullName evidence="1">MgsA-like protein</fullName>
    </submittedName>
</protein>
<dbReference type="AlphaFoldDB" id="A0A067Z3L1"/>
<dbReference type="EMBL" id="CP004373">
    <property type="protein sequence ID" value="AHK71656.1"/>
    <property type="molecule type" value="Genomic_DNA"/>
</dbReference>
<sequence length="1088" mass="115355">MAVPDFPRPPRRRFRPFCPGPQFPRHLHIARWAALVCVTPIALVAAAGSVFLWELAHGPVDITRVSHLVEPVSIAAGKRPGHPAGRLSWDTLRIQWQPAAGGVPAGLVLMARGLKVTRFDNLIAERAEEADAVLSLSALFEGVIAPRTLRLENATLALRRLPDGDVDMDLPEQKRGGRGVPTRLDRLRAVDVHNVAITLAGLPQDRIAVIGPVEMQARRIRVAPHSPDFVWTGTARTMVMLDGFRTTLTAQARQVGNTGRLHLGSTPFEPAALGVFSPLAADWHVPVSVGADAVFVPHGMDEQPSELTLNLSLGDGQVFQKTADPIHLHAGQASVNLRMDRPGLDGGATVSVPSAGLDVADNAGALTHVHASASLRLDSLRQPKVMDGDAEAGLDGVRFATLGSIWPASIIKGGRRWISRNITDGTGRDLEVKAHLHGDHGPDSILPVSVQGQLTGRGLTVNWLRPVPPATGLDASLHFDGPETLVIDLSRGVQPTGVKENVLLPDGEIRIGDLYAKDQTGDISTHLTGPLAGFMSALAHPRLHLLARHPLPFTHPDGMVDAHVRLTLPLVAHIPDGALHVWTQATFSGVHLGNVLMGQPVDGASGKMSATEDGLDLTGDGRLAGIPTHVVLHENFQGGAPSRVLQTIDARSVLDPQSTAKARIAPGGLFDGHAVLNAHFVQQANEMSDLKLSLDMAQAALTVPIWAKPMGEPATAMVHIGFQKGRMSVLDGLQAHGTGLSVAGRGVTRAGKLTGIVLEGFRIGRTEGDARIALPQAVDQPIGVTVDADPLDLAPMFAPHPPTAPAAAPRGGSGEKSVSMGDSWSISLNAPHVYYGPKAQVGGVVSQIELRNGHLASGRFALDAPTRVRAVLADTGREHPFVLDIDNLGTLLEGLGLYDRIRGGQTHLDGVFTPDETTVRKVPEGRNTKSAGLWGGLPPFRGHVEMGPSQFLRPPLTLTAVSDLSPLHWLTNHLDRFEISHLATRLSLAGNLLVLHDGVIGNQALGATMEGPIDLTTSKLNLNGTIVPLFGLNALPGRLPVLGHLLSPEKGGGLLAATFDLHGTVEKPDLSVNPLSMLLPGVMRRILH</sequence>
<organism evidence="1 2">
    <name type="scientific">Gluconobacter oxydans DSM 3504</name>
    <dbReference type="NCBI Taxonomy" id="1288313"/>
    <lineage>
        <taxon>Bacteria</taxon>
        <taxon>Pseudomonadati</taxon>
        <taxon>Pseudomonadota</taxon>
        <taxon>Alphaproteobacteria</taxon>
        <taxon>Acetobacterales</taxon>
        <taxon>Acetobacteraceae</taxon>
        <taxon>Gluconobacter</taxon>
    </lineage>
</organism>
<gene>
    <name evidence="1" type="ORF">GLS_c17790</name>
</gene>
<dbReference type="KEGG" id="goy:GLS_c17790"/>
<evidence type="ECO:0000313" key="1">
    <source>
        <dbReference type="EMBL" id="AHK71656.1"/>
    </source>
</evidence>
<dbReference type="GeneID" id="56905998"/>
<reference evidence="1 2" key="1">
    <citation type="journal article" date="2015" name="Appl. Microbiol. Biotechnol.">
        <title>The consequence of an additional NADH dehydrogenase paralog on the growth of Gluconobacter oxydans DSM3504.</title>
        <authorList>
            <person name="Kostner D."/>
            <person name="Luchterhand B."/>
            <person name="Junker A."/>
            <person name="Volland S."/>
            <person name="Daniel R."/>
            <person name="Buchs J."/>
            <person name="Liebl W."/>
            <person name="Ehrenreich A."/>
        </authorList>
    </citation>
    <scope>NUCLEOTIDE SEQUENCE [LARGE SCALE GENOMIC DNA]</scope>
    <source>
        <strain evidence="1">DSM 3504</strain>
    </source>
</reference>
<evidence type="ECO:0000313" key="2">
    <source>
        <dbReference type="Proteomes" id="UP000031656"/>
    </source>
</evidence>